<dbReference type="NCBIfam" id="TIGR02246">
    <property type="entry name" value="SgcJ/EcaC family oxidoreductase"/>
    <property type="match status" value="1"/>
</dbReference>
<evidence type="ECO:0000313" key="4">
    <source>
        <dbReference type="Proteomes" id="UP000653730"/>
    </source>
</evidence>
<dbReference type="InterPro" id="IPR027843">
    <property type="entry name" value="DUF4440"/>
</dbReference>
<feature type="chain" id="PRO_5038116002" evidence="1">
    <location>
        <begin position="25"/>
        <end position="176"/>
    </location>
</feature>
<dbReference type="Gene3D" id="3.10.450.50">
    <property type="match status" value="1"/>
</dbReference>
<name>A0A926JNR6_9FLAO</name>
<keyword evidence="4" id="KW-1185">Reference proteome</keyword>
<dbReference type="Proteomes" id="UP000653730">
    <property type="component" value="Unassembled WGS sequence"/>
</dbReference>
<accession>A0A926JNR6</accession>
<keyword evidence="1" id="KW-0732">Signal</keyword>
<dbReference type="RefSeq" id="WP_187963841.1">
    <property type="nucleotide sequence ID" value="NZ_JACVDC010000002.1"/>
</dbReference>
<reference evidence="3 4" key="1">
    <citation type="submission" date="2020-09" db="EMBL/GenBank/DDBJ databases">
        <title>Sinomicrobium weinanense sp. nov., a halophilic bacteria isolated from saline-alkali soil.</title>
        <authorList>
            <person name="Wu P."/>
            <person name="Ren H."/>
            <person name="Mei Y."/>
            <person name="Liang Y."/>
            <person name="Chen Z."/>
        </authorList>
    </citation>
    <scope>NUCLEOTIDE SEQUENCE [LARGE SCALE GENOMIC DNA]</scope>
    <source>
        <strain evidence="3 4">FJxs</strain>
    </source>
</reference>
<feature type="domain" description="DUF4440" evidence="2">
    <location>
        <begin position="48"/>
        <end position="163"/>
    </location>
</feature>
<dbReference type="SUPFAM" id="SSF54427">
    <property type="entry name" value="NTF2-like"/>
    <property type="match status" value="1"/>
</dbReference>
<comment type="caution">
    <text evidence="3">The sequence shown here is derived from an EMBL/GenBank/DDBJ whole genome shotgun (WGS) entry which is preliminary data.</text>
</comment>
<evidence type="ECO:0000259" key="2">
    <source>
        <dbReference type="Pfam" id="PF14534"/>
    </source>
</evidence>
<evidence type="ECO:0000256" key="1">
    <source>
        <dbReference type="SAM" id="SignalP"/>
    </source>
</evidence>
<dbReference type="InterPro" id="IPR032710">
    <property type="entry name" value="NTF2-like_dom_sf"/>
</dbReference>
<evidence type="ECO:0000313" key="3">
    <source>
        <dbReference type="EMBL" id="MBC9794685.1"/>
    </source>
</evidence>
<gene>
    <name evidence="3" type="ORF">IBL28_01795</name>
</gene>
<organism evidence="3 4">
    <name type="scientific">Sinomicrobium weinanense</name>
    <dbReference type="NCBI Taxonomy" id="2842200"/>
    <lineage>
        <taxon>Bacteria</taxon>
        <taxon>Pseudomonadati</taxon>
        <taxon>Bacteroidota</taxon>
        <taxon>Flavobacteriia</taxon>
        <taxon>Flavobacteriales</taxon>
        <taxon>Flavobacteriaceae</taxon>
        <taxon>Sinomicrobium</taxon>
    </lineage>
</organism>
<dbReference type="AlphaFoldDB" id="A0A926JNR6"/>
<protein>
    <submittedName>
        <fullName evidence="3">SgcJ/EcaC family oxidoreductase</fullName>
    </submittedName>
</protein>
<dbReference type="Pfam" id="PF14534">
    <property type="entry name" value="DUF4440"/>
    <property type="match status" value="1"/>
</dbReference>
<dbReference type="EMBL" id="JACVDC010000002">
    <property type="protein sequence ID" value="MBC9794685.1"/>
    <property type="molecule type" value="Genomic_DNA"/>
</dbReference>
<dbReference type="InterPro" id="IPR011944">
    <property type="entry name" value="Steroid_delta5-4_isomerase"/>
</dbReference>
<proteinExistence type="predicted"/>
<feature type="signal peptide" evidence="1">
    <location>
        <begin position="1"/>
        <end position="24"/>
    </location>
</feature>
<sequence>MKAKQFSLLISSFFLIFLNAGSTASFNKSGKNDFNNNKILEMKNEKMIHNVFKTYVDLWNKHDMPGWGKLFTADTDFITWSGVRFKSNRENIDNHQKAHEILKEQGQNMTYKLTLYDIGYIGNDVALVHAGWEWSDFKTDKGNENRTGILTMLMIKEHESWLIRATQNTRTDKIPK</sequence>